<dbReference type="Gene3D" id="3.40.50.980">
    <property type="match status" value="4"/>
</dbReference>
<gene>
    <name evidence="6" type="ORF">GCM10010422_38730</name>
</gene>
<feature type="region of interest" description="Disordered" evidence="4">
    <location>
        <begin position="427"/>
        <end position="449"/>
    </location>
</feature>
<dbReference type="InterPro" id="IPR009081">
    <property type="entry name" value="PP-bd_ACP"/>
</dbReference>
<comment type="cofactor">
    <cofactor evidence="1">
        <name>pantetheine 4'-phosphate</name>
        <dbReference type="ChEBI" id="CHEBI:47942"/>
    </cofactor>
</comment>
<reference evidence="7" key="1">
    <citation type="journal article" date="2019" name="Int. J. Syst. Evol. Microbiol.">
        <title>The Global Catalogue of Microorganisms (GCM) 10K type strain sequencing project: providing services to taxonomists for standard genome sequencing and annotation.</title>
        <authorList>
            <consortium name="The Broad Institute Genomics Platform"/>
            <consortium name="The Broad Institute Genome Sequencing Center for Infectious Disease"/>
            <person name="Wu L."/>
            <person name="Ma J."/>
        </authorList>
    </citation>
    <scope>NUCLEOTIDE SEQUENCE [LARGE SCALE GENOMIC DNA]</scope>
    <source>
        <strain evidence="7">JCM 6923</strain>
    </source>
</reference>
<dbReference type="PROSITE" id="PS50075">
    <property type="entry name" value="CARRIER"/>
    <property type="match status" value="2"/>
</dbReference>
<evidence type="ECO:0000256" key="4">
    <source>
        <dbReference type="SAM" id="MobiDB-lite"/>
    </source>
</evidence>
<dbReference type="Pfam" id="PF00668">
    <property type="entry name" value="Condensation"/>
    <property type="match status" value="2"/>
</dbReference>
<dbReference type="InterPro" id="IPR010071">
    <property type="entry name" value="AA_adenyl_dom"/>
</dbReference>
<dbReference type="InterPro" id="IPR020845">
    <property type="entry name" value="AMP-binding_CS"/>
</dbReference>
<keyword evidence="2" id="KW-0596">Phosphopantetheine</keyword>
<proteinExistence type="predicted"/>
<evidence type="ECO:0000259" key="5">
    <source>
        <dbReference type="PROSITE" id="PS50075"/>
    </source>
</evidence>
<dbReference type="SMART" id="SM00823">
    <property type="entry name" value="PKS_PP"/>
    <property type="match status" value="2"/>
</dbReference>
<dbReference type="Gene3D" id="3.30.559.30">
    <property type="entry name" value="Nonribosomal peptide synthetase, condensation domain"/>
    <property type="match status" value="2"/>
</dbReference>
<dbReference type="CDD" id="cd05930">
    <property type="entry name" value="A_NRPS"/>
    <property type="match status" value="2"/>
</dbReference>
<dbReference type="NCBIfam" id="TIGR01733">
    <property type="entry name" value="AA-adenyl-dom"/>
    <property type="match status" value="2"/>
</dbReference>
<dbReference type="InterPro" id="IPR006162">
    <property type="entry name" value="Ppantetheine_attach_site"/>
</dbReference>
<feature type="domain" description="Carrier" evidence="5">
    <location>
        <begin position="951"/>
        <end position="1026"/>
    </location>
</feature>
<name>A0ABP5Z0F8_9ACTN</name>
<dbReference type="InterPro" id="IPR025110">
    <property type="entry name" value="AMP-bd_C"/>
</dbReference>
<dbReference type="InterPro" id="IPR000873">
    <property type="entry name" value="AMP-dep_synth/lig_dom"/>
</dbReference>
<comment type="caution">
    <text evidence="6">The sequence shown here is derived from an EMBL/GenBank/DDBJ whole genome shotgun (WGS) entry which is preliminary data.</text>
</comment>
<dbReference type="PANTHER" id="PTHR45527">
    <property type="entry name" value="NONRIBOSOMAL PEPTIDE SYNTHETASE"/>
    <property type="match status" value="1"/>
</dbReference>
<dbReference type="Gene3D" id="2.30.38.10">
    <property type="entry name" value="Luciferase, Domain 3"/>
    <property type="match status" value="2"/>
</dbReference>
<dbReference type="InterPro" id="IPR036736">
    <property type="entry name" value="ACP-like_sf"/>
</dbReference>
<dbReference type="PANTHER" id="PTHR45527:SF1">
    <property type="entry name" value="FATTY ACID SYNTHASE"/>
    <property type="match status" value="1"/>
</dbReference>
<dbReference type="Pfam" id="PF00501">
    <property type="entry name" value="AMP-binding"/>
    <property type="match status" value="2"/>
</dbReference>
<evidence type="ECO:0000313" key="7">
    <source>
        <dbReference type="Proteomes" id="UP001501721"/>
    </source>
</evidence>
<keyword evidence="7" id="KW-1185">Reference proteome</keyword>
<dbReference type="SUPFAM" id="SSF56801">
    <property type="entry name" value="Acetyl-CoA synthetase-like"/>
    <property type="match status" value="2"/>
</dbReference>
<dbReference type="SUPFAM" id="SSF47336">
    <property type="entry name" value="ACP-like"/>
    <property type="match status" value="2"/>
</dbReference>
<dbReference type="Gene3D" id="1.10.1200.10">
    <property type="entry name" value="ACP-like"/>
    <property type="match status" value="2"/>
</dbReference>
<dbReference type="InterPro" id="IPR001242">
    <property type="entry name" value="Condensation_dom"/>
</dbReference>
<keyword evidence="3" id="KW-0597">Phosphoprotein</keyword>
<dbReference type="CDD" id="cd19531">
    <property type="entry name" value="LCL_NRPS-like"/>
    <property type="match status" value="2"/>
</dbReference>
<protein>
    <recommendedName>
        <fullName evidence="5">Carrier domain-containing protein</fullName>
    </recommendedName>
</protein>
<dbReference type="SUPFAM" id="SSF52777">
    <property type="entry name" value="CoA-dependent acyltransferases"/>
    <property type="match status" value="4"/>
</dbReference>
<dbReference type="InterPro" id="IPR045851">
    <property type="entry name" value="AMP-bd_C_sf"/>
</dbReference>
<evidence type="ECO:0000256" key="2">
    <source>
        <dbReference type="ARBA" id="ARBA00022450"/>
    </source>
</evidence>
<dbReference type="PROSITE" id="PS00012">
    <property type="entry name" value="PHOSPHOPANTETHEINE"/>
    <property type="match status" value="2"/>
</dbReference>
<dbReference type="Gene3D" id="3.30.300.30">
    <property type="match status" value="2"/>
</dbReference>
<dbReference type="Pfam" id="PF13193">
    <property type="entry name" value="AMP-binding_C"/>
    <property type="match status" value="2"/>
</dbReference>
<dbReference type="PROSITE" id="PS00455">
    <property type="entry name" value="AMP_BINDING"/>
    <property type="match status" value="2"/>
</dbReference>
<evidence type="ECO:0000256" key="3">
    <source>
        <dbReference type="ARBA" id="ARBA00022553"/>
    </source>
</evidence>
<dbReference type="Gene3D" id="3.30.559.10">
    <property type="entry name" value="Chloramphenicol acetyltransferase-like domain"/>
    <property type="match status" value="2"/>
</dbReference>
<feature type="domain" description="Carrier" evidence="5">
    <location>
        <begin position="2024"/>
        <end position="2099"/>
    </location>
</feature>
<dbReference type="Pfam" id="PF00550">
    <property type="entry name" value="PP-binding"/>
    <property type="match status" value="2"/>
</dbReference>
<feature type="region of interest" description="Disordered" evidence="4">
    <location>
        <begin position="1616"/>
        <end position="1661"/>
    </location>
</feature>
<evidence type="ECO:0000256" key="1">
    <source>
        <dbReference type="ARBA" id="ARBA00001957"/>
    </source>
</evidence>
<feature type="compositionally biased region" description="Basic and acidic residues" evidence="4">
    <location>
        <begin position="435"/>
        <end position="444"/>
    </location>
</feature>
<feature type="compositionally biased region" description="Basic and acidic residues" evidence="4">
    <location>
        <begin position="1625"/>
        <end position="1644"/>
    </location>
</feature>
<dbReference type="Proteomes" id="UP001501721">
    <property type="component" value="Unassembled WGS sequence"/>
</dbReference>
<organism evidence="6 7">
    <name type="scientific">Streptomyces graminearus</name>
    <dbReference type="NCBI Taxonomy" id="284030"/>
    <lineage>
        <taxon>Bacteria</taxon>
        <taxon>Bacillati</taxon>
        <taxon>Actinomycetota</taxon>
        <taxon>Actinomycetes</taxon>
        <taxon>Kitasatosporales</taxon>
        <taxon>Streptomycetaceae</taxon>
        <taxon>Streptomyces</taxon>
    </lineage>
</organism>
<dbReference type="InterPro" id="IPR020806">
    <property type="entry name" value="PKS_PP-bd"/>
</dbReference>
<dbReference type="InterPro" id="IPR023213">
    <property type="entry name" value="CAT-like_dom_sf"/>
</dbReference>
<dbReference type="EMBL" id="BAAATL010000016">
    <property type="protein sequence ID" value="GAA2488770.1"/>
    <property type="molecule type" value="Genomic_DNA"/>
</dbReference>
<evidence type="ECO:0000313" key="6">
    <source>
        <dbReference type="EMBL" id="GAA2488770.1"/>
    </source>
</evidence>
<accession>A0ABP5Z0F8</accession>
<sequence length="2119" mass="227782">MDARAASFAQRRLWFMDQLAGSSSGSMLPLVLRLRGRLDAGRLERSLDGIVARHEVLRTRFTAVDGEPVPVVDAPAGCPLRRVTADGPEELYARCLGRPVDLAEEHPVRATLARVAEDEHLLLVEVHHIAVDGWSWGVLLEELAAGYRGEEVQPPAVQYAELARTQAERLSGARLERLLGHWRERLTGLTPLELPTDRPRPRVWDGSGDVVRFDLPAELVAAVDVLARSRRVTRYMVLLTAYQALLGHWSGRTDVAVCSTLADRAQRGAAELIGPLVNTVVLRTDLSGRPGFDTLLERVRRRVPADLSHAEAPFDLVVGALGGSRDLSRHPLAQASFTLLNSPIRPVRMADLDVALVEPPLTETPLDVFLDLTLRTDGSIAAILQYATALFDATTMRAFGTAYVALLRAVIAQPSSPVRELARALAAGPSAPARPRSDWHHAPDRPAAPAQPVAFAGRPDALALRCGDDSATYAELDAMSGGLAAALRAAGVTAGSPVGVVLRRGLWSAAAIEGIWRAGGVYVPLDPELPAQRLAFMAEEAQLSCVVTAPATAVTAAPLAPVAVDVTAVTPDPDGPRHRPDPRQLAHVIFTSGSTGRPKAVGVEHAALASHVAAARQRLGITAADRVLAFASFSFDASLDQVLPALTSGATVVMRPEEPWLPTQVPEIVQRHELTVVNVPPTYWSELALSLDRRLAAALAPLRLLVLGGEAVPADTLAVWRAAVPWVRVCNAYGPTETTVTATTYDAEEPPVDSVPIGRPLGDRRVYVVDADDEQVPVGVSGELLIGGTELARGYLNRPALTADRFVPDPYGPPGGRLYRTGDLVRWTTGGELEFVGRRDDQVKIRGFRVELGEVEAVLRACPLVAAAAVRPDRATGQALTGYVVPAPDAPAAPDRAELRAWCARYLPHYAVPSDYVTLDALPVGVSGKLDRGALPDPDRGRPADDAAFAAPRDETERIVAEVWADVLGLERIGIDDSFFDLGGHSLLATMAVSRIAGRLGRDIELRTVFEHPTVRGFAPCVAGARTSGTTEVVPVDRARPLPLSFAQERLWFLDRTSDRGDSYLLWYCWRVRGGLERDAWQRALDDLVARHEVLRTALIESDGRPVQQVCDPVGVPLHWEAAPKGPDEESRLDAVRQRAVALATRRFDLARPPLLRAGVWELADDDHVVLLALHHAVTDGWSKGVLLDELAHHYAARRAGREGRLPPLPVQYGDFAVWQRERAESGALEPQLAYWERVLAQTPALELPTDRPRPAAFTGRGGAVEIDLPAALLHRVDAFARERGATRFMVLLAAAQAVLARWSGQTDVPVGTPVAGRGRLELEPLVGFFVNTVVLRTDLSGRPTFTGLVDRVREVVLGAFDHQEVPFERVVERLRPARDLSRNPLFQVMVDVQDASTGGAGLPGLDTGDFQLPWESAKFDLTATFVVRPDGFALNVEYAADLFEPATATRFARHVGRLLEAFLADPGTRVDAAPLLSAGERDLLVATAGREVPPAPAFRVAGRPADPAVVCEGTSLDYARLDALTGGLAATLTARGVAPGDPVGVCVGRGVWSVAAMLAVWRAGGVYVPLDALLPEDRLLYMLQEAGVRHVVADAHTGGKVTALGVSAVAVEDVRPLPDGPAHAPDRPRTTADRSRATADDPRATACNPRTVADAPRHTPDPSDLAYVIFTSGSTGRPKAVGVEHHALDAHVAAARERFALGAKDRVLTFASTSFDASLEQILPALSTGATVIVRPDEIWAPQELAARVAAERVTVMELTPSYWAELVSHLDRLAPRLASLRLLVTGGEALPADPLERWFAHLPLVPVLNTYGPTESVISATAHTVDGARGGRVPIGRPLGGRRTYVVDALGELVPEGVPGELLVGGRELARGYLGRPALTAERFEPDPFGALGGRLYRTGDVVRRLPSGELEFLGRNDDQVKIRGFRVEPKEAEAALRRHPGVRAAAVVVRTLRGEAALVGYVVGDGLSQEILQTHCRAQLPHYLVPSAFVLLDALPLTVQGKLDTAALPEPAAPEAGTFVAPRSPAETVVAQIWCEVLDLPRVGVHDDFFALGGHSLRAVAVASRLRTAFDCPLQVRDLFEHPTVGRLAAAVESRLLELISQMSDDEIDLSLTADF</sequence>